<dbReference type="EMBL" id="JACVXB010000001">
    <property type="protein sequence ID" value="MBD0830966.1"/>
    <property type="molecule type" value="Genomic_DNA"/>
</dbReference>
<name>A0A8J6Q1H5_9FLAO</name>
<reference evidence="1 2" key="1">
    <citation type="submission" date="2020-09" db="EMBL/GenBank/DDBJ databases">
        <title>TT11 complete genome.</title>
        <authorList>
            <person name="Wu Z."/>
        </authorList>
    </citation>
    <scope>NUCLEOTIDE SEQUENCE [LARGE SCALE GENOMIC DNA]</scope>
    <source>
        <strain evidence="1 2">TT11</strain>
    </source>
</reference>
<comment type="caution">
    <text evidence="1">The sequence shown here is derived from an EMBL/GenBank/DDBJ whole genome shotgun (WGS) entry which is preliminary data.</text>
</comment>
<dbReference type="Pfam" id="PF10677">
    <property type="entry name" value="DUF2490"/>
    <property type="match status" value="1"/>
</dbReference>
<organism evidence="1 2">
    <name type="scientific">Aestuariibaculum sediminum</name>
    <dbReference type="NCBI Taxonomy" id="2770637"/>
    <lineage>
        <taxon>Bacteria</taxon>
        <taxon>Pseudomonadati</taxon>
        <taxon>Bacteroidota</taxon>
        <taxon>Flavobacteriia</taxon>
        <taxon>Flavobacteriales</taxon>
        <taxon>Flavobacteriaceae</taxon>
    </lineage>
</organism>
<dbReference type="Proteomes" id="UP000600588">
    <property type="component" value="Unassembled WGS sequence"/>
</dbReference>
<dbReference type="AlphaFoldDB" id="A0A8J6Q1H5"/>
<protein>
    <submittedName>
        <fullName evidence="1">DUF2490 domain-containing protein</fullName>
    </submittedName>
</protein>
<dbReference type="InterPro" id="IPR019619">
    <property type="entry name" value="DUF2490"/>
</dbReference>
<proteinExistence type="predicted"/>
<accession>A0A8J6Q1H5</accession>
<keyword evidence="2" id="KW-1185">Reference proteome</keyword>
<evidence type="ECO:0000313" key="2">
    <source>
        <dbReference type="Proteomes" id="UP000600588"/>
    </source>
</evidence>
<gene>
    <name evidence="1" type="ORF">ICJ83_02365</name>
</gene>
<sequence length="226" mass="26990">MKFRTTFLIFFIINSVFKLNAQEEGNILGETSVNVNYNVSETYRINFTARSRYFLFENKKLIYTQQQFDIFHFSTFKIKKSNRIGLGLYYRNRDLFETGSDEIRIMQQYSYKKHKRQISLGHRFRFEQRIFDTRTIFRSRYRFALNFPLNSNDSNTEAPYIFAAAEGLLSLTDTSKPEFGQRTTAMLAWHIGNHSLFKTGFEYRLENFSNKTENYMFFLSTLSFTL</sequence>
<evidence type="ECO:0000313" key="1">
    <source>
        <dbReference type="EMBL" id="MBD0830966.1"/>
    </source>
</evidence>
<dbReference type="RefSeq" id="WP_188228747.1">
    <property type="nucleotide sequence ID" value="NZ_JACVXB010000001.1"/>
</dbReference>